<gene>
    <name evidence="1" type="ORF">GCM10010468_14420</name>
</gene>
<evidence type="ECO:0000313" key="2">
    <source>
        <dbReference type="Proteomes" id="UP001501237"/>
    </source>
</evidence>
<protein>
    <submittedName>
        <fullName evidence="1">Uncharacterized protein</fullName>
    </submittedName>
</protein>
<comment type="caution">
    <text evidence="1">The sequence shown here is derived from an EMBL/GenBank/DDBJ whole genome shotgun (WGS) entry which is preliminary data.</text>
</comment>
<reference evidence="2" key="1">
    <citation type="journal article" date="2019" name="Int. J. Syst. Evol. Microbiol.">
        <title>The Global Catalogue of Microorganisms (GCM) 10K type strain sequencing project: providing services to taxonomists for standard genome sequencing and annotation.</title>
        <authorList>
            <consortium name="The Broad Institute Genomics Platform"/>
            <consortium name="The Broad Institute Genome Sequencing Center for Infectious Disease"/>
            <person name="Wu L."/>
            <person name="Ma J."/>
        </authorList>
    </citation>
    <scope>NUCLEOTIDE SEQUENCE [LARGE SCALE GENOMIC DNA]</scope>
    <source>
        <strain evidence="2">JCM 9377</strain>
    </source>
</reference>
<accession>A0ABP6Q2C7</accession>
<name>A0ABP6Q2C7_9ACTN</name>
<proteinExistence type="predicted"/>
<evidence type="ECO:0000313" key="1">
    <source>
        <dbReference type="EMBL" id="GAA3201305.1"/>
    </source>
</evidence>
<sequence length="205" mass="21451">MPVEYRWWGLDRRSLLPAAVVVCVGLLLSVVLPRIDDAVAVNEIVRPGDRLDLGGGLTIAPPAGWEVLAGIKVGEKTTLPVPEDAADASVAGGGVTALIRVDTFDGTPEALLDQVNHTQKRTSNQPGFTVTAPPVPVETAEGNVGVLERYTSTSGEGLLAAFTFHDGRGMSLSVAATGDGQLAEQAGRIERMIRSIRFTGKAATP</sequence>
<dbReference type="Proteomes" id="UP001501237">
    <property type="component" value="Unassembled WGS sequence"/>
</dbReference>
<organism evidence="1 2">
    <name type="scientific">Actinocorallia longicatena</name>
    <dbReference type="NCBI Taxonomy" id="111803"/>
    <lineage>
        <taxon>Bacteria</taxon>
        <taxon>Bacillati</taxon>
        <taxon>Actinomycetota</taxon>
        <taxon>Actinomycetes</taxon>
        <taxon>Streptosporangiales</taxon>
        <taxon>Thermomonosporaceae</taxon>
        <taxon>Actinocorallia</taxon>
    </lineage>
</organism>
<keyword evidence="2" id="KW-1185">Reference proteome</keyword>
<dbReference type="EMBL" id="BAAAUV010000003">
    <property type="protein sequence ID" value="GAA3201305.1"/>
    <property type="molecule type" value="Genomic_DNA"/>
</dbReference>